<name>A0A0C1D889_9SPHI</name>
<dbReference type="EMBL" id="JSYN01000014">
    <property type="protein sequence ID" value="KIA93541.1"/>
    <property type="molecule type" value="Genomic_DNA"/>
</dbReference>
<dbReference type="Proteomes" id="UP000031246">
    <property type="component" value="Unassembled WGS sequence"/>
</dbReference>
<comment type="caution">
    <text evidence="1">The sequence shown here is derived from an EMBL/GenBank/DDBJ whole genome shotgun (WGS) entry which is preliminary data.</text>
</comment>
<dbReference type="OrthoDB" id="9904180at2"/>
<dbReference type="RefSeq" id="WP_039476423.1">
    <property type="nucleotide sequence ID" value="NZ_JSYN01000014.1"/>
</dbReference>
<evidence type="ECO:0000313" key="2">
    <source>
        <dbReference type="Proteomes" id="UP000031246"/>
    </source>
</evidence>
<proteinExistence type="predicted"/>
<reference evidence="1 2" key="1">
    <citation type="submission" date="2014-10" db="EMBL/GenBank/DDBJ databases">
        <title>Pedobacter Kyungheensis.</title>
        <authorList>
            <person name="Anderson B.M."/>
            <person name="Newman J.D."/>
        </authorList>
    </citation>
    <scope>NUCLEOTIDE SEQUENCE [LARGE SCALE GENOMIC DNA]</scope>
    <source>
        <strain evidence="1 2">KACC 16221</strain>
    </source>
</reference>
<accession>A0A0C1D889</accession>
<evidence type="ECO:0000313" key="1">
    <source>
        <dbReference type="EMBL" id="KIA93541.1"/>
    </source>
</evidence>
<organism evidence="1 2">
    <name type="scientific">Pedobacter kyungheensis</name>
    <dbReference type="NCBI Taxonomy" id="1069985"/>
    <lineage>
        <taxon>Bacteria</taxon>
        <taxon>Pseudomonadati</taxon>
        <taxon>Bacteroidota</taxon>
        <taxon>Sphingobacteriia</taxon>
        <taxon>Sphingobacteriales</taxon>
        <taxon>Sphingobacteriaceae</taxon>
        <taxon>Pedobacter</taxon>
    </lineage>
</organism>
<gene>
    <name evidence="1" type="ORF">OC25_12250</name>
</gene>
<protein>
    <submittedName>
        <fullName evidence="1">Uncharacterized protein</fullName>
    </submittedName>
</protein>
<keyword evidence="2" id="KW-1185">Reference proteome</keyword>
<sequence>MFRNLKIAVSFILVIVTFIHCTNKKTDSRKVNCLSDLMIFADTLNLDTSKTLEYHFKTRVSQAIFDCDLNTFRHNKQLNKATARIILKINYYFIQKGWGNDEDLLPLYSISPFLNKILDEGVYMQTKKERQGQEIQILTASSLATFILNDNTLSKDKDLILLIEKCYPRFIKKKYESRLER</sequence>
<dbReference type="AlphaFoldDB" id="A0A0C1D889"/>